<dbReference type="Proteomes" id="UP000466445">
    <property type="component" value="Chromosome"/>
</dbReference>
<dbReference type="Pfam" id="PF13561">
    <property type="entry name" value="adh_short_C2"/>
    <property type="match status" value="1"/>
</dbReference>
<evidence type="ECO:0000256" key="1">
    <source>
        <dbReference type="ARBA" id="ARBA00006484"/>
    </source>
</evidence>
<dbReference type="AlphaFoldDB" id="A0A7I7SLR4"/>
<dbReference type="GO" id="GO:0016616">
    <property type="term" value="F:oxidoreductase activity, acting on the CH-OH group of donors, NAD or NADP as acceptor"/>
    <property type="evidence" value="ECO:0007669"/>
    <property type="project" value="TreeGrafter"/>
</dbReference>
<dbReference type="RefSeq" id="WP_163694921.1">
    <property type="nucleotide sequence ID" value="NZ_AP022595.1"/>
</dbReference>
<dbReference type="PRINTS" id="PR00080">
    <property type="entry name" value="SDRFAMILY"/>
</dbReference>
<name>A0A7I7SLR4_9MYCO</name>
<keyword evidence="2" id="KW-0560">Oxidoreductase</keyword>
<proteinExistence type="inferred from homology"/>
<dbReference type="GO" id="GO:0030497">
    <property type="term" value="P:fatty acid elongation"/>
    <property type="evidence" value="ECO:0007669"/>
    <property type="project" value="TreeGrafter"/>
</dbReference>
<dbReference type="PANTHER" id="PTHR42760">
    <property type="entry name" value="SHORT-CHAIN DEHYDROGENASES/REDUCTASES FAMILY MEMBER"/>
    <property type="match status" value="1"/>
</dbReference>
<gene>
    <name evidence="3" type="ORF">MSAR_08440</name>
</gene>
<protein>
    <submittedName>
        <fullName evidence="3">Short-chain dehydrogenase</fullName>
    </submittedName>
</protein>
<dbReference type="InterPro" id="IPR002347">
    <property type="entry name" value="SDR_fam"/>
</dbReference>
<dbReference type="PRINTS" id="PR00081">
    <property type="entry name" value="GDHRDH"/>
</dbReference>
<keyword evidence="4" id="KW-1185">Reference proteome</keyword>
<sequence>MPATPRAFDLTGQVALVTGSSSELGIGFASARLLGQLGAAVMVTGTTDRVYQRAEELAGDGIVADAYIADLFDPTAADGLVTATVAAFGKLDILVNNAGLASVHSPEEPNPLMVMTDEEWSLALRRNLHSAFYVTRAALPGMVERCYGRVVNVGSTAGVLTAYAGDVGYHTAKAAMLGMTRSLAVDYAKTGITANLVLPGWIATAAQLPSEVAAGNATPIGRSATAHEVASGVVYLATPGASYVTGTTLIIDGGNAICGATPAA</sequence>
<dbReference type="EMBL" id="AP022595">
    <property type="protein sequence ID" value="BBY57708.1"/>
    <property type="molecule type" value="Genomic_DNA"/>
</dbReference>
<evidence type="ECO:0000256" key="2">
    <source>
        <dbReference type="ARBA" id="ARBA00023002"/>
    </source>
</evidence>
<accession>A0A7I7SLR4</accession>
<dbReference type="FunFam" id="3.40.50.720:FF:000084">
    <property type="entry name" value="Short-chain dehydrogenase reductase"/>
    <property type="match status" value="1"/>
</dbReference>
<evidence type="ECO:0000313" key="3">
    <source>
        <dbReference type="EMBL" id="BBY57708.1"/>
    </source>
</evidence>
<organism evidence="3 4">
    <name type="scientific">Mycolicibacterium sarraceniae</name>
    <dbReference type="NCBI Taxonomy" id="1534348"/>
    <lineage>
        <taxon>Bacteria</taxon>
        <taxon>Bacillati</taxon>
        <taxon>Actinomycetota</taxon>
        <taxon>Actinomycetes</taxon>
        <taxon>Mycobacteriales</taxon>
        <taxon>Mycobacteriaceae</taxon>
        <taxon>Mycolicibacterium</taxon>
    </lineage>
</organism>
<dbReference type="SUPFAM" id="SSF51735">
    <property type="entry name" value="NAD(P)-binding Rossmann-fold domains"/>
    <property type="match status" value="1"/>
</dbReference>
<dbReference type="InterPro" id="IPR036291">
    <property type="entry name" value="NAD(P)-bd_dom_sf"/>
</dbReference>
<reference evidence="3 4" key="1">
    <citation type="journal article" date="2019" name="Emerg. Microbes Infect.">
        <title>Comprehensive subspecies identification of 175 nontuberculous mycobacteria species based on 7547 genomic profiles.</title>
        <authorList>
            <person name="Matsumoto Y."/>
            <person name="Kinjo T."/>
            <person name="Motooka D."/>
            <person name="Nabeya D."/>
            <person name="Jung N."/>
            <person name="Uechi K."/>
            <person name="Horii T."/>
            <person name="Iida T."/>
            <person name="Fujita J."/>
            <person name="Nakamura S."/>
        </authorList>
    </citation>
    <scope>NUCLEOTIDE SEQUENCE [LARGE SCALE GENOMIC DNA]</scope>
    <source>
        <strain evidence="3 4">JCM 30395</strain>
    </source>
</reference>
<dbReference type="PANTHER" id="PTHR42760:SF129">
    <property type="entry name" value="OXIDOREDUCTASE"/>
    <property type="match status" value="1"/>
</dbReference>
<dbReference type="KEGG" id="msar:MSAR_08440"/>
<comment type="similarity">
    <text evidence="1">Belongs to the short-chain dehydrogenases/reductases (SDR) family.</text>
</comment>
<dbReference type="Gene3D" id="3.40.50.720">
    <property type="entry name" value="NAD(P)-binding Rossmann-like Domain"/>
    <property type="match status" value="1"/>
</dbReference>
<evidence type="ECO:0000313" key="4">
    <source>
        <dbReference type="Proteomes" id="UP000466445"/>
    </source>
</evidence>